<evidence type="ECO:0000259" key="7">
    <source>
        <dbReference type="PROSITE" id="PS50850"/>
    </source>
</evidence>
<feature type="transmembrane region" description="Helical" evidence="6">
    <location>
        <begin position="451"/>
        <end position="473"/>
    </location>
</feature>
<reference evidence="8" key="1">
    <citation type="submission" date="2022-01" db="EMBL/GenBank/DDBJ databases">
        <title>Draft Genome Sequences of Seven Type Strains of the Genus Streptomyces.</title>
        <authorList>
            <person name="Aziz S."/>
            <person name="Coretto E."/>
            <person name="Chronakova A."/>
            <person name="Sproer C."/>
            <person name="Huber K."/>
            <person name="Nouioui I."/>
            <person name="Gross H."/>
        </authorList>
    </citation>
    <scope>NUCLEOTIDE SEQUENCE</scope>
    <source>
        <strain evidence="8">DSM 103493</strain>
    </source>
</reference>
<keyword evidence="3 6" id="KW-1133">Transmembrane helix</keyword>
<feature type="transmembrane region" description="Helical" evidence="6">
    <location>
        <begin position="215"/>
        <end position="234"/>
    </location>
</feature>
<feature type="transmembrane region" description="Helical" evidence="6">
    <location>
        <begin position="354"/>
        <end position="374"/>
    </location>
</feature>
<dbReference type="Proteomes" id="UP001139384">
    <property type="component" value="Unassembled WGS sequence"/>
</dbReference>
<feature type="transmembrane region" description="Helical" evidence="6">
    <location>
        <begin position="323"/>
        <end position="342"/>
    </location>
</feature>
<dbReference type="PANTHER" id="PTHR23501:SF197">
    <property type="entry name" value="COMD"/>
    <property type="match status" value="1"/>
</dbReference>
<dbReference type="EMBL" id="JAKEIP010000004">
    <property type="protein sequence ID" value="MCF1592333.1"/>
    <property type="molecule type" value="Genomic_DNA"/>
</dbReference>
<feature type="transmembrane region" description="Helical" evidence="6">
    <location>
        <begin position="154"/>
        <end position="176"/>
    </location>
</feature>
<dbReference type="InterPro" id="IPR036259">
    <property type="entry name" value="MFS_trans_sf"/>
</dbReference>
<feature type="region of interest" description="Disordered" evidence="5">
    <location>
        <begin position="1"/>
        <end position="20"/>
    </location>
</feature>
<comment type="subcellular location">
    <subcellularLocation>
        <location evidence="1">Cell membrane</location>
        <topology evidence="1">Multi-pass membrane protein</topology>
    </subcellularLocation>
</comment>
<evidence type="ECO:0000256" key="2">
    <source>
        <dbReference type="ARBA" id="ARBA00022692"/>
    </source>
</evidence>
<dbReference type="Pfam" id="PF07690">
    <property type="entry name" value="MFS_1"/>
    <property type="match status" value="1"/>
</dbReference>
<sequence>MDDPAASTPPTEGSGRTSSATALQARHARLTVLALCFGGLSVAITQTLVIPIQQDLPRLLGSTAADTGWVVTITLFTGAVSMPVSGRLGDIYGRPRIVIANAAMLALGSLVCALSSSLLPILVGRGLQGLAMGFIPVGIALVRDVTPPRMTGTAIAVMSSTMGVGAAIGLPLSAVIAEAFSWHALFWMSTAVAGLLLIALLAFLPRGTTTGGGSVDVIGALLLAIGVVSLLLGISKGHQWGWTSGSTLGCVTGGLVVLILWGAFEVRQREPLVDLRSTARRPVLFTNLAAFAVGFGMMTQSIVVPQLLQLPASTGHGMGQSMLATGLWMAPSGLMMMLFAPVSSRLMRDVGAKHTLMIGAVVIGAGYLIALFLMSSPWQMMLATCIATAGVGIGYAAMPTLIMNNVEAEAAGSAVGVNALGRSMGTTCAAATMAMVLASSTTASGVPTRSGYELCFLIGATASFAAALIVLLVPRADAASSSALRRKGLTRVER</sequence>
<dbReference type="Gene3D" id="1.20.1250.20">
    <property type="entry name" value="MFS general substrate transporter like domains"/>
    <property type="match status" value="2"/>
</dbReference>
<dbReference type="AlphaFoldDB" id="A0A9X1TQ83"/>
<feature type="transmembrane region" description="Helical" evidence="6">
    <location>
        <begin position="240"/>
        <end position="264"/>
    </location>
</feature>
<feature type="transmembrane region" description="Helical" evidence="6">
    <location>
        <begin position="67"/>
        <end position="85"/>
    </location>
</feature>
<feature type="compositionally biased region" description="Polar residues" evidence="5">
    <location>
        <begin position="8"/>
        <end position="20"/>
    </location>
</feature>
<feature type="domain" description="Major facilitator superfamily (MFS) profile" evidence="7">
    <location>
        <begin position="31"/>
        <end position="477"/>
    </location>
</feature>
<feature type="transmembrane region" description="Helical" evidence="6">
    <location>
        <begin position="380"/>
        <end position="398"/>
    </location>
</feature>
<dbReference type="InterPro" id="IPR011701">
    <property type="entry name" value="MFS"/>
</dbReference>
<dbReference type="GO" id="GO:0005886">
    <property type="term" value="C:plasma membrane"/>
    <property type="evidence" value="ECO:0007669"/>
    <property type="project" value="UniProtKB-SubCell"/>
</dbReference>
<evidence type="ECO:0000256" key="3">
    <source>
        <dbReference type="ARBA" id="ARBA00022989"/>
    </source>
</evidence>
<feature type="transmembrane region" description="Helical" evidence="6">
    <location>
        <begin position="97"/>
        <end position="116"/>
    </location>
</feature>
<dbReference type="SUPFAM" id="SSF103473">
    <property type="entry name" value="MFS general substrate transporter"/>
    <property type="match status" value="1"/>
</dbReference>
<evidence type="ECO:0000256" key="1">
    <source>
        <dbReference type="ARBA" id="ARBA00004651"/>
    </source>
</evidence>
<dbReference type="PANTHER" id="PTHR23501">
    <property type="entry name" value="MAJOR FACILITATOR SUPERFAMILY"/>
    <property type="match status" value="1"/>
</dbReference>
<keyword evidence="9" id="KW-1185">Reference proteome</keyword>
<organism evidence="8 9">
    <name type="scientific">Streptomyces muensis</name>
    <dbReference type="NCBI Taxonomy" id="1077944"/>
    <lineage>
        <taxon>Bacteria</taxon>
        <taxon>Bacillati</taxon>
        <taxon>Actinomycetota</taxon>
        <taxon>Actinomycetes</taxon>
        <taxon>Kitasatosporales</taxon>
        <taxon>Streptomycetaceae</taxon>
        <taxon>Streptomyces</taxon>
    </lineage>
</organism>
<keyword evidence="2 6" id="KW-0812">Transmembrane</keyword>
<gene>
    <name evidence="8" type="ORF">L0P92_01930</name>
</gene>
<evidence type="ECO:0000256" key="5">
    <source>
        <dbReference type="SAM" id="MobiDB-lite"/>
    </source>
</evidence>
<dbReference type="RefSeq" id="WP_234760629.1">
    <property type="nucleotide sequence ID" value="NZ_JAKEIP010000004.1"/>
</dbReference>
<dbReference type="CDD" id="cd17504">
    <property type="entry name" value="MFS_MMR_MDR_like"/>
    <property type="match status" value="1"/>
</dbReference>
<dbReference type="PROSITE" id="PS50850">
    <property type="entry name" value="MFS"/>
    <property type="match status" value="1"/>
</dbReference>
<feature type="transmembrane region" description="Helical" evidence="6">
    <location>
        <begin position="182"/>
        <end position="203"/>
    </location>
</feature>
<evidence type="ECO:0000313" key="8">
    <source>
        <dbReference type="EMBL" id="MCF1592333.1"/>
    </source>
</evidence>
<dbReference type="InterPro" id="IPR020846">
    <property type="entry name" value="MFS_dom"/>
</dbReference>
<feature type="transmembrane region" description="Helical" evidence="6">
    <location>
        <begin position="122"/>
        <end position="142"/>
    </location>
</feature>
<feature type="transmembrane region" description="Helical" evidence="6">
    <location>
        <begin position="419"/>
        <end position="439"/>
    </location>
</feature>
<protein>
    <submittedName>
        <fullName evidence="8">MFS transporter</fullName>
    </submittedName>
</protein>
<evidence type="ECO:0000313" key="9">
    <source>
        <dbReference type="Proteomes" id="UP001139384"/>
    </source>
</evidence>
<feature type="transmembrane region" description="Helical" evidence="6">
    <location>
        <begin position="30"/>
        <end position="52"/>
    </location>
</feature>
<feature type="transmembrane region" description="Helical" evidence="6">
    <location>
        <begin position="284"/>
        <end position="303"/>
    </location>
</feature>
<accession>A0A9X1TQ83</accession>
<name>A0A9X1TQ83_STRM4</name>
<dbReference type="GO" id="GO:0022857">
    <property type="term" value="F:transmembrane transporter activity"/>
    <property type="evidence" value="ECO:0007669"/>
    <property type="project" value="InterPro"/>
</dbReference>
<proteinExistence type="predicted"/>
<comment type="caution">
    <text evidence="8">The sequence shown here is derived from an EMBL/GenBank/DDBJ whole genome shotgun (WGS) entry which is preliminary data.</text>
</comment>
<evidence type="ECO:0000256" key="6">
    <source>
        <dbReference type="SAM" id="Phobius"/>
    </source>
</evidence>
<evidence type="ECO:0000256" key="4">
    <source>
        <dbReference type="ARBA" id="ARBA00023136"/>
    </source>
</evidence>
<keyword evidence="4 6" id="KW-0472">Membrane</keyword>